<keyword evidence="1" id="KW-0732">Signal</keyword>
<feature type="signal peptide" evidence="1">
    <location>
        <begin position="1"/>
        <end position="19"/>
    </location>
</feature>
<sequence>MYISYLLLALSSMLATAGAFATPRQLQKRVIGALLQLHPVGATNSGVDARQLVQCPSNYHQCPGTDGCCRNDEYCGVFGGEIGCCPNGEHCSSTGSCPRPDDISCPTGGCCRAGESCAADGTCNFGGSGNGNGGTTTTHTVPRTTRTTIEQPPPTLETTATFSAVGTGGPSGLGDNTTPVQVTVTVPATSSTAVVTGGGLSSSSSAVINVPSAKTIMLVGMMANFIFFLAL</sequence>
<accession>A0A2A9NYP3</accession>
<reference evidence="2 3" key="1">
    <citation type="submission" date="2014-02" db="EMBL/GenBank/DDBJ databases">
        <title>Transposable element dynamics among asymbiotic and ectomycorrhizal Amanita fungi.</title>
        <authorList>
            <consortium name="DOE Joint Genome Institute"/>
            <person name="Hess J."/>
            <person name="Skrede I."/>
            <person name="Wolfe B."/>
            <person name="LaButti K."/>
            <person name="Ohm R.A."/>
            <person name="Grigoriev I.V."/>
            <person name="Pringle A."/>
        </authorList>
    </citation>
    <scope>NUCLEOTIDE SEQUENCE [LARGE SCALE GENOMIC DNA]</scope>
    <source>
        <strain evidence="2 3">SKay4041</strain>
    </source>
</reference>
<organism evidence="2 3">
    <name type="scientific">Amanita thiersii Skay4041</name>
    <dbReference type="NCBI Taxonomy" id="703135"/>
    <lineage>
        <taxon>Eukaryota</taxon>
        <taxon>Fungi</taxon>
        <taxon>Dikarya</taxon>
        <taxon>Basidiomycota</taxon>
        <taxon>Agaricomycotina</taxon>
        <taxon>Agaricomycetes</taxon>
        <taxon>Agaricomycetidae</taxon>
        <taxon>Agaricales</taxon>
        <taxon>Pluteineae</taxon>
        <taxon>Amanitaceae</taxon>
        <taxon>Amanita</taxon>
    </lineage>
</organism>
<dbReference type="OrthoDB" id="5358959at2759"/>
<evidence type="ECO:0008006" key="4">
    <source>
        <dbReference type="Google" id="ProtNLM"/>
    </source>
</evidence>
<dbReference type="AlphaFoldDB" id="A0A2A9NYP3"/>
<gene>
    <name evidence="2" type="ORF">AMATHDRAFT_1273</name>
</gene>
<keyword evidence="3" id="KW-1185">Reference proteome</keyword>
<protein>
    <recommendedName>
        <fullName evidence="4">Carbohydrate-binding module family 18 protein</fullName>
    </recommendedName>
</protein>
<name>A0A2A9NYP3_9AGAR</name>
<dbReference type="STRING" id="703135.A0A2A9NYP3"/>
<evidence type="ECO:0000313" key="3">
    <source>
        <dbReference type="Proteomes" id="UP000242287"/>
    </source>
</evidence>
<dbReference type="Proteomes" id="UP000242287">
    <property type="component" value="Unassembled WGS sequence"/>
</dbReference>
<feature type="chain" id="PRO_5013015868" description="Carbohydrate-binding module family 18 protein" evidence="1">
    <location>
        <begin position="20"/>
        <end position="231"/>
    </location>
</feature>
<proteinExistence type="predicted"/>
<evidence type="ECO:0000256" key="1">
    <source>
        <dbReference type="SAM" id="SignalP"/>
    </source>
</evidence>
<dbReference type="EMBL" id="KZ301973">
    <property type="protein sequence ID" value="PFH53637.1"/>
    <property type="molecule type" value="Genomic_DNA"/>
</dbReference>
<evidence type="ECO:0000313" key="2">
    <source>
        <dbReference type="EMBL" id="PFH53637.1"/>
    </source>
</evidence>